<evidence type="ECO:0000256" key="1">
    <source>
        <dbReference type="SAM" id="Phobius"/>
    </source>
</evidence>
<feature type="transmembrane region" description="Helical" evidence="1">
    <location>
        <begin position="83"/>
        <end position="106"/>
    </location>
</feature>
<reference evidence="2 3" key="1">
    <citation type="submission" date="2015-08" db="EMBL/GenBank/DDBJ databases">
        <title>Next Generation Sequencing and Analysis of the Genome of Puccinia sorghi L Schw, the Causal Agent of Maize Common Rust.</title>
        <authorList>
            <person name="Rochi L."/>
            <person name="Burguener G."/>
            <person name="Darino M."/>
            <person name="Turjanski A."/>
            <person name="Kreff E."/>
            <person name="Dieguez M.J."/>
            <person name="Sacco F."/>
        </authorList>
    </citation>
    <scope>NUCLEOTIDE SEQUENCE [LARGE SCALE GENOMIC DNA]</scope>
    <source>
        <strain evidence="2 3">RO10H11247</strain>
    </source>
</reference>
<accession>A0A0L6V3K3</accession>
<comment type="caution">
    <text evidence="2">The sequence shown here is derived from an EMBL/GenBank/DDBJ whole genome shotgun (WGS) entry which is preliminary data.</text>
</comment>
<dbReference type="AlphaFoldDB" id="A0A0L6V3K3"/>
<proteinExistence type="predicted"/>
<name>A0A0L6V3K3_9BASI</name>
<feature type="transmembrane region" description="Helical" evidence="1">
    <location>
        <begin position="188"/>
        <end position="208"/>
    </location>
</feature>
<evidence type="ECO:0000313" key="2">
    <source>
        <dbReference type="EMBL" id="KNZ55338.1"/>
    </source>
</evidence>
<dbReference type="EMBL" id="LAVV01007619">
    <property type="protein sequence ID" value="KNZ55338.1"/>
    <property type="molecule type" value="Genomic_DNA"/>
</dbReference>
<gene>
    <name evidence="2" type="ORF">VP01_2705g1</name>
</gene>
<protein>
    <submittedName>
        <fullName evidence="2">Uncharacterized protein</fullName>
    </submittedName>
</protein>
<keyword evidence="1" id="KW-0812">Transmembrane</keyword>
<keyword evidence="1" id="KW-1133">Transmembrane helix</keyword>
<dbReference type="VEuPathDB" id="FungiDB:VP01_2705g1"/>
<organism evidence="2 3">
    <name type="scientific">Puccinia sorghi</name>
    <dbReference type="NCBI Taxonomy" id="27349"/>
    <lineage>
        <taxon>Eukaryota</taxon>
        <taxon>Fungi</taxon>
        <taxon>Dikarya</taxon>
        <taxon>Basidiomycota</taxon>
        <taxon>Pucciniomycotina</taxon>
        <taxon>Pucciniomycetes</taxon>
        <taxon>Pucciniales</taxon>
        <taxon>Pucciniaceae</taxon>
        <taxon>Puccinia</taxon>
    </lineage>
</organism>
<sequence>MNQKEREAGIPSVSASVKIFTCTGRNRIPLGLLPVFGYWETLELNLKITINTIHTLHLIESRKKGKIMDLDDKLSQTVFHPGFGGLGLSSHFFLPLLTITILLTLLQSYSTYLNNQCSHFMINSNYCNNIVTSSNNPPMSNRGTEIFVYTYLRNVIIICGIMSATDKLCIIIYYFNVTKTLRTLSDQLAPICYISFDLINMLICFLTTTTHTTRHQDLTAPGKHFKSCGVNLLVIPTKLKHSALHDKYNSKSVQLYFPSEAPIKGLIYFSPAPHLGDVSQYVGLLTTREDVLARLKIGLGTLNTTNLACTKAARPKPGLKGNRTQSRKVLPSPEIPELIFKQNQQHSVSPLSTSKKLNSTHFYLSESPMQKLSTLWRLWRIPFASSPIHRLMLCAILINLWPLLTLRNPFWSKKIKIYFTLYKPQDHIKLREF</sequence>
<keyword evidence="1" id="KW-0472">Membrane</keyword>
<feature type="transmembrane region" description="Helical" evidence="1">
    <location>
        <begin position="155"/>
        <end position="176"/>
    </location>
</feature>
<evidence type="ECO:0000313" key="3">
    <source>
        <dbReference type="Proteomes" id="UP000037035"/>
    </source>
</evidence>
<keyword evidence="3" id="KW-1185">Reference proteome</keyword>
<dbReference type="Proteomes" id="UP000037035">
    <property type="component" value="Unassembled WGS sequence"/>
</dbReference>